<keyword evidence="1" id="KW-0812">Transmembrane</keyword>
<feature type="transmembrane region" description="Helical" evidence="1">
    <location>
        <begin position="40"/>
        <end position="59"/>
    </location>
</feature>
<feature type="domain" description="DUF4010" evidence="3">
    <location>
        <begin position="185"/>
        <end position="390"/>
    </location>
</feature>
<feature type="transmembrane region" description="Helical" evidence="1">
    <location>
        <begin position="398"/>
        <end position="416"/>
    </location>
</feature>
<feature type="transmembrane region" description="Helical" evidence="1">
    <location>
        <begin position="207"/>
        <end position="227"/>
    </location>
</feature>
<reference evidence="4 5" key="1">
    <citation type="submission" date="2023-05" db="EMBL/GenBank/DDBJ databases">
        <authorList>
            <person name="Guo Y."/>
        </authorList>
    </citation>
    <scope>NUCLEOTIDE SEQUENCE [LARGE SCALE GENOMIC DNA]</scope>
    <source>
        <strain evidence="4 5">GR2756</strain>
    </source>
</reference>
<comment type="caution">
    <text evidence="4">The sequence shown here is derived from an EMBL/GenBank/DDBJ whole genome shotgun (WGS) entry which is preliminary data.</text>
</comment>
<sequence>MLSSPADFLPGLALALAIGMLLGVERGWSMRGEKPGGRVAGIRTFGLIGLLGGLIGIGLAGPSQILSLLLGGGAIAALLLGYRGDMLRDDNVSATSTIAAILTLGLGASATTGHMALASVGTGAAVILLASRRGLHQALQLTSEADIKALLRLILVVFVILPLLPNVGMGPFDALNPQRLWMVVVVTGAISFVGYGLARWLGTGRGALVTAVVGALVSSTAVTLDSARHIRDGGANAAAEAAVAIASLEMLFRALLLVALLAPFALSPISALIGPGIAVAAAATAVLLYRCRGARLEAGTKPPKAPGLGLALLFAATVATISLASAWAEASFGQGGGALVIALGGTADIDAAIAAVGALPPDALPVRSIALAIAAPILFNTLFKLGLLLAVARSRAPWASATLGATSAALLLPILIKLS</sequence>
<feature type="transmembrane region" description="Helical" evidence="1">
    <location>
        <begin position="340"/>
        <end position="359"/>
    </location>
</feature>
<protein>
    <submittedName>
        <fullName evidence="4">DUF4010 domain-containing protein</fullName>
    </submittedName>
</protein>
<dbReference type="InterPro" id="IPR025105">
    <property type="entry name" value="DUF4010"/>
</dbReference>
<dbReference type="EMBL" id="JAVUPU010000003">
    <property type="protein sequence ID" value="MDT9598516.1"/>
    <property type="molecule type" value="Genomic_DNA"/>
</dbReference>
<name>A0ABU3Q533_9SPHN</name>
<evidence type="ECO:0000313" key="5">
    <source>
        <dbReference type="Proteomes" id="UP001259572"/>
    </source>
</evidence>
<dbReference type="Proteomes" id="UP001259572">
    <property type="component" value="Unassembled WGS sequence"/>
</dbReference>
<dbReference type="RefSeq" id="WP_315724655.1">
    <property type="nucleotide sequence ID" value="NZ_JAVUPU010000003.1"/>
</dbReference>
<dbReference type="PANTHER" id="PTHR39084">
    <property type="entry name" value="MEMBRANE PROTEIN-RELATED"/>
    <property type="match status" value="1"/>
</dbReference>
<dbReference type="Pfam" id="PF13194">
    <property type="entry name" value="DUF4010"/>
    <property type="match status" value="1"/>
</dbReference>
<keyword evidence="1" id="KW-0472">Membrane</keyword>
<feature type="transmembrane region" description="Helical" evidence="1">
    <location>
        <begin position="149"/>
        <end position="168"/>
    </location>
</feature>
<dbReference type="Pfam" id="PF02308">
    <property type="entry name" value="MgtC"/>
    <property type="match status" value="1"/>
</dbReference>
<feature type="transmembrane region" description="Helical" evidence="1">
    <location>
        <begin position="180"/>
        <end position="201"/>
    </location>
</feature>
<feature type="transmembrane region" description="Helical" evidence="1">
    <location>
        <begin position="310"/>
        <end position="328"/>
    </location>
</feature>
<evidence type="ECO:0000256" key="1">
    <source>
        <dbReference type="SAM" id="Phobius"/>
    </source>
</evidence>
<feature type="transmembrane region" description="Helical" evidence="1">
    <location>
        <begin position="65"/>
        <end position="84"/>
    </location>
</feature>
<keyword evidence="1" id="KW-1133">Transmembrane helix</keyword>
<feature type="transmembrane region" description="Helical" evidence="1">
    <location>
        <begin position="96"/>
        <end position="129"/>
    </location>
</feature>
<evidence type="ECO:0000259" key="2">
    <source>
        <dbReference type="Pfam" id="PF02308"/>
    </source>
</evidence>
<dbReference type="InterPro" id="IPR049177">
    <property type="entry name" value="MgtC_SapB_SrpB_YhiD_N"/>
</dbReference>
<evidence type="ECO:0000313" key="4">
    <source>
        <dbReference type="EMBL" id="MDT9598516.1"/>
    </source>
</evidence>
<feature type="transmembrane region" description="Helical" evidence="1">
    <location>
        <begin position="268"/>
        <end position="289"/>
    </location>
</feature>
<feature type="domain" description="MgtC/SapB/SrpB/YhiD N-terminal" evidence="2">
    <location>
        <begin position="12"/>
        <end position="137"/>
    </location>
</feature>
<dbReference type="PANTHER" id="PTHR39084:SF1">
    <property type="entry name" value="DUF4010 DOMAIN-CONTAINING PROTEIN"/>
    <property type="match status" value="1"/>
</dbReference>
<organism evidence="4 5">
    <name type="scientific">Sphingosinicella rhizophila</name>
    <dbReference type="NCBI Taxonomy" id="3050082"/>
    <lineage>
        <taxon>Bacteria</taxon>
        <taxon>Pseudomonadati</taxon>
        <taxon>Pseudomonadota</taxon>
        <taxon>Alphaproteobacteria</taxon>
        <taxon>Sphingomonadales</taxon>
        <taxon>Sphingosinicellaceae</taxon>
        <taxon>Sphingosinicella</taxon>
    </lineage>
</organism>
<feature type="transmembrane region" description="Helical" evidence="1">
    <location>
        <begin position="239"/>
        <end position="262"/>
    </location>
</feature>
<accession>A0ABU3Q533</accession>
<gene>
    <name evidence="4" type="ORF">RQX22_06085</name>
</gene>
<evidence type="ECO:0000259" key="3">
    <source>
        <dbReference type="Pfam" id="PF13194"/>
    </source>
</evidence>
<keyword evidence="5" id="KW-1185">Reference proteome</keyword>
<proteinExistence type="predicted"/>
<feature type="transmembrane region" description="Helical" evidence="1">
    <location>
        <begin position="371"/>
        <end position="392"/>
    </location>
</feature>
<feature type="transmembrane region" description="Helical" evidence="1">
    <location>
        <begin position="12"/>
        <end position="28"/>
    </location>
</feature>